<dbReference type="AlphaFoldDB" id="A0A6I6DH42"/>
<evidence type="ECO:0000313" key="4">
    <source>
        <dbReference type="EMBL" id="QGT99680.1"/>
    </source>
</evidence>
<keyword evidence="1 2" id="KW-0315">Glutamine amidotransferase</keyword>
<comment type="pathway">
    <text evidence="2">Cell wall biogenesis; peptidoglycan biosynthesis.</text>
</comment>
<dbReference type="GO" id="GO:0004359">
    <property type="term" value="F:glutaminase activity"/>
    <property type="evidence" value="ECO:0007669"/>
    <property type="project" value="UniProtKB-UniRule"/>
</dbReference>
<dbReference type="InterPro" id="IPR029062">
    <property type="entry name" value="Class_I_gatase-like"/>
</dbReference>
<dbReference type="GO" id="GO:0140282">
    <property type="term" value="F:carbon-nitrogen ligase activity on lipid II"/>
    <property type="evidence" value="ECO:0007669"/>
    <property type="project" value="UniProtKB-UniRule"/>
</dbReference>
<dbReference type="GO" id="GO:0016740">
    <property type="term" value="F:transferase activity"/>
    <property type="evidence" value="ECO:0007669"/>
    <property type="project" value="UniProtKB-KW"/>
</dbReference>
<proteinExistence type="inferred from homology"/>
<evidence type="ECO:0000256" key="1">
    <source>
        <dbReference type="ARBA" id="ARBA00022962"/>
    </source>
</evidence>
<dbReference type="InterPro" id="IPR043702">
    <property type="entry name" value="Lipid_II_synth_GatD"/>
</dbReference>
<keyword evidence="2" id="KW-0573">Peptidoglycan synthesis</keyword>
<dbReference type="GO" id="GO:0071555">
    <property type="term" value="P:cell wall organization"/>
    <property type="evidence" value="ECO:0007669"/>
    <property type="project" value="UniProtKB-KW"/>
</dbReference>
<evidence type="ECO:0000256" key="2">
    <source>
        <dbReference type="HAMAP-Rule" id="MF_02213"/>
    </source>
</evidence>
<dbReference type="PROSITE" id="PS51274">
    <property type="entry name" value="GATASE_COBBQ"/>
    <property type="match status" value="1"/>
</dbReference>
<dbReference type="Pfam" id="PF07685">
    <property type="entry name" value="GATase_3"/>
    <property type="match status" value="1"/>
</dbReference>
<accession>A0A6I6DH42</accession>
<keyword evidence="2" id="KW-0378">Hydrolase</keyword>
<dbReference type="KEGG" id="salq:SYNTR_1087"/>
<feature type="active site" evidence="2">
    <location>
        <position position="195"/>
    </location>
</feature>
<keyword evidence="2" id="KW-0133">Cell shape</keyword>
<dbReference type="PANTHER" id="PTHR21343">
    <property type="entry name" value="DETHIOBIOTIN SYNTHETASE"/>
    <property type="match status" value="1"/>
</dbReference>
<dbReference type="InterPro" id="IPR011698">
    <property type="entry name" value="GATase_3"/>
</dbReference>
<keyword evidence="4" id="KW-0808">Transferase</keyword>
<feature type="active site" description="Nucleophile" evidence="2">
    <location>
        <position position="94"/>
    </location>
</feature>
<comment type="function">
    <text evidence="2">The lipid II isoglutaminyl synthase complex catalyzes the formation of alpha-D-isoglutamine in the cell wall lipid II stem peptide. The GatD subunit catalyzes the hydrolysis of glutamine to glutamate and ammonia. The resulting ammonia molecule is channeled to the active site of MurT.</text>
</comment>
<keyword evidence="2" id="KW-0436">Ligase</keyword>
<comment type="subunit">
    <text evidence="2">Forms a heterodimer with MurT.</text>
</comment>
<comment type="catalytic activity">
    <reaction evidence="2">
        <text>beta-D-GlcNAc-(1-&gt;4)-Mur2Ac(oyl-L-Ala-gamma-D-Glu-L-Lys-D-Ala-D-Ala)-di-trans,octa-cis-undecaprenyl diphosphate + L-glutamine + ATP + H2O = beta-D-GlcNAc-(1-&gt;4)-Mur2Ac(oyl-L-Ala-D-isoglutaminyl-L-Lys-D-Ala-D-Ala)-di-trans,octa-cis-undecaprenyl diphosphate + L-glutamate + ADP + phosphate + H(+)</text>
        <dbReference type="Rhea" id="RHEA:57928"/>
        <dbReference type="ChEBI" id="CHEBI:15377"/>
        <dbReference type="ChEBI" id="CHEBI:15378"/>
        <dbReference type="ChEBI" id="CHEBI:29985"/>
        <dbReference type="ChEBI" id="CHEBI:30616"/>
        <dbReference type="ChEBI" id="CHEBI:43474"/>
        <dbReference type="ChEBI" id="CHEBI:58359"/>
        <dbReference type="ChEBI" id="CHEBI:60033"/>
        <dbReference type="ChEBI" id="CHEBI:62233"/>
        <dbReference type="ChEBI" id="CHEBI:456216"/>
        <dbReference type="EC" id="6.3.5.13"/>
    </reaction>
</comment>
<dbReference type="HAMAP" id="MF_02213">
    <property type="entry name" value="Lipid_II_synth_GatD"/>
    <property type="match status" value="1"/>
</dbReference>
<comment type="similarity">
    <text evidence="2">Belongs to the CobB/CobQ family. GatD subfamily.</text>
</comment>
<sequence length="245" mass="27818">MVELTIAHLYPDLMNLYGDRGNIISLKKRIEWYGFKCNIKNIYLSDDVDLANIDMIFMGSGSNREQNLVYLELIKKADNLLKEIDRGLPALFICGAYQLLGNSYKNLDGTEVNGLKFFNIYTLEQKKRLTGDILIESKINNEIVAVVGFENHAGKTFFEDDKLLPFGTVIKGYGNNGEDNKEGLLYNNLIGTNLHGPLLPKNPKITDYFIKNMLQNKGVELTNNLLNDELEIYANEQTKKKILAK</sequence>
<gene>
    <name evidence="2" type="primary">gatD</name>
    <name evidence="4" type="ORF">SYNTR_1087</name>
</gene>
<dbReference type="SUPFAM" id="SSF52317">
    <property type="entry name" value="Class I glutamine amidotransferase-like"/>
    <property type="match status" value="1"/>
</dbReference>
<reference evidence="5" key="1">
    <citation type="journal article" date="2019" name="Microbiology">
        <title>Complete Genome Sequence of an Uncultured Bacterium of the Candidate Phylum Bipolaricaulota.</title>
        <authorList>
            <person name="Kadnikov V.V."/>
            <person name="Mardanov A.V."/>
            <person name="Beletsky A.V."/>
            <person name="Frank Y.A."/>
            <person name="Karnachuk O.V."/>
            <person name="Ravin N.V."/>
        </authorList>
    </citation>
    <scope>NUCLEOTIDE SEQUENCE [LARGE SCALE GENOMIC DNA]</scope>
</reference>
<dbReference type="RefSeq" id="WP_197079206.1">
    <property type="nucleotide sequence ID" value="NZ_CP046457.1"/>
</dbReference>
<feature type="domain" description="CobB/CobQ-like glutamine amidotransferase" evidence="3">
    <location>
        <begin position="5"/>
        <end position="202"/>
    </location>
</feature>
<dbReference type="GO" id="GO:0009236">
    <property type="term" value="P:cobalamin biosynthetic process"/>
    <property type="evidence" value="ECO:0007669"/>
    <property type="project" value="InterPro"/>
</dbReference>
<dbReference type="PANTHER" id="PTHR21343:SF9">
    <property type="entry name" value="LIPID II ISOGLUTAMINYL SYNTHASE (GLUTAMINE-HYDROLYZING) SUBUNIT GATD"/>
    <property type="match status" value="1"/>
</dbReference>
<dbReference type="InterPro" id="IPR033949">
    <property type="entry name" value="CobQ_GATase1"/>
</dbReference>
<feature type="binding site" evidence="2">
    <location>
        <position position="128"/>
    </location>
    <ligand>
        <name>substrate</name>
    </ligand>
</feature>
<dbReference type="EC" id="6.3.5.13" evidence="2"/>
<comment type="catalytic activity">
    <reaction evidence="2">
        <text>L-glutamine + H2O = L-glutamate + NH4(+)</text>
        <dbReference type="Rhea" id="RHEA:15889"/>
        <dbReference type="ChEBI" id="CHEBI:15377"/>
        <dbReference type="ChEBI" id="CHEBI:28938"/>
        <dbReference type="ChEBI" id="CHEBI:29985"/>
        <dbReference type="ChEBI" id="CHEBI:58359"/>
        <dbReference type="EC" id="3.5.1.2"/>
    </reaction>
</comment>
<protein>
    <recommendedName>
        <fullName evidence="2">Lipid II isoglutaminyl synthase (glutamine-hydrolyzing) subunit GatD</fullName>
        <ecNumber evidence="2">6.3.5.13</ecNumber>
    </recommendedName>
    <alternativeName>
        <fullName evidence="2">Lipid II isoglutaminyl synthase glutaminase subunit</fullName>
        <ecNumber evidence="2">3.5.1.2</ecNumber>
    </alternativeName>
</protein>
<dbReference type="GO" id="GO:0009252">
    <property type="term" value="P:peptidoglycan biosynthetic process"/>
    <property type="evidence" value="ECO:0007669"/>
    <property type="project" value="UniProtKB-UniRule"/>
</dbReference>
<keyword evidence="5" id="KW-1185">Reference proteome</keyword>
<dbReference type="EMBL" id="CP046457">
    <property type="protein sequence ID" value="QGT99680.1"/>
    <property type="molecule type" value="Genomic_DNA"/>
</dbReference>
<dbReference type="CDD" id="cd01750">
    <property type="entry name" value="GATase1_CobQ"/>
    <property type="match status" value="1"/>
</dbReference>
<keyword evidence="2" id="KW-0961">Cell wall biogenesis/degradation</keyword>
<dbReference type="UniPathway" id="UPA00219"/>
<organism evidence="4 5">
    <name type="scientific">Candidatus Syntrophocurvum alkaliphilum</name>
    <dbReference type="NCBI Taxonomy" id="2293317"/>
    <lineage>
        <taxon>Bacteria</taxon>
        <taxon>Bacillati</taxon>
        <taxon>Bacillota</taxon>
        <taxon>Clostridia</taxon>
        <taxon>Eubacteriales</taxon>
        <taxon>Syntrophomonadaceae</taxon>
        <taxon>Candidatus Syntrophocurvum</taxon>
    </lineage>
</organism>
<evidence type="ECO:0000313" key="5">
    <source>
        <dbReference type="Proteomes" id="UP000426444"/>
    </source>
</evidence>
<dbReference type="EC" id="3.5.1.2" evidence="2"/>
<evidence type="ECO:0000259" key="3">
    <source>
        <dbReference type="Pfam" id="PF07685"/>
    </source>
</evidence>
<dbReference type="Gene3D" id="3.40.50.880">
    <property type="match status" value="1"/>
</dbReference>
<dbReference type="Proteomes" id="UP000426444">
    <property type="component" value="Chromosome"/>
</dbReference>
<dbReference type="GO" id="GO:0008360">
    <property type="term" value="P:regulation of cell shape"/>
    <property type="evidence" value="ECO:0007669"/>
    <property type="project" value="UniProtKB-KW"/>
</dbReference>
<name>A0A6I6DH42_9FIRM</name>